<organism evidence="2 3">
    <name type="scientific">Bradyrhizobium erythrophlei</name>
    <dbReference type="NCBI Taxonomy" id="1437360"/>
    <lineage>
        <taxon>Bacteria</taxon>
        <taxon>Pseudomonadati</taxon>
        <taxon>Pseudomonadota</taxon>
        <taxon>Alphaproteobacteria</taxon>
        <taxon>Hyphomicrobiales</taxon>
        <taxon>Nitrobacteraceae</taxon>
        <taxon>Bradyrhizobium</taxon>
    </lineage>
</organism>
<accession>A0A1H4QEK9</accession>
<evidence type="ECO:0000256" key="1">
    <source>
        <dbReference type="SAM" id="SignalP"/>
    </source>
</evidence>
<keyword evidence="1" id="KW-0732">Signal</keyword>
<gene>
    <name evidence="2" type="ORF">SAMN05444164_1223</name>
</gene>
<sequence>MKMIYLLAALMLAPSLATQAFAHARTGKGSDRAHVGTGPTIGSGLQGYGIVGRQIAAPPWSSACMNDTGPRQCDEPMWVYGSPDYVAQFRSAF</sequence>
<proteinExistence type="predicted"/>
<evidence type="ECO:0000313" key="3">
    <source>
        <dbReference type="Proteomes" id="UP000198992"/>
    </source>
</evidence>
<dbReference type="Proteomes" id="UP000198992">
    <property type="component" value="Unassembled WGS sequence"/>
</dbReference>
<dbReference type="EMBL" id="FNTH01000001">
    <property type="protein sequence ID" value="SEC18037.1"/>
    <property type="molecule type" value="Genomic_DNA"/>
</dbReference>
<reference evidence="2 3" key="1">
    <citation type="submission" date="2016-10" db="EMBL/GenBank/DDBJ databases">
        <authorList>
            <person name="de Groot N.N."/>
        </authorList>
    </citation>
    <scope>NUCLEOTIDE SEQUENCE [LARGE SCALE GENOMIC DNA]</scope>
    <source>
        <strain evidence="2 3">MT12</strain>
    </source>
</reference>
<protein>
    <submittedName>
        <fullName evidence="2">Uncharacterized protein</fullName>
    </submittedName>
</protein>
<evidence type="ECO:0000313" key="2">
    <source>
        <dbReference type="EMBL" id="SEC18037.1"/>
    </source>
</evidence>
<feature type="signal peptide" evidence="1">
    <location>
        <begin position="1"/>
        <end position="22"/>
    </location>
</feature>
<dbReference type="OrthoDB" id="8242862at2"/>
<dbReference type="AlphaFoldDB" id="A0A1H4QEK9"/>
<name>A0A1H4QEK9_9BRAD</name>
<feature type="chain" id="PRO_5011650823" evidence="1">
    <location>
        <begin position="23"/>
        <end position="93"/>
    </location>
</feature>